<sequence>MSWFVDLAGKAEDLLNRVDQGAATALNRKENTSSIIYSKNSDYPELHQQNTDLTYQTEPKATYISTAADNIRNQKATILAGTANVKVGSRTPGEASHPVENASLPRPSSQFVRRKKSEPDDELLFDFLNSSQKEPTGRVEIKKEKGKAPVFSRSRTSSVSSVNTGVTTIKTSEENPGSQSHEAANNSDSGAEGQEDSSKENASSSAVCADHNPAPSDNGKSHELSNLRLENQLLRNEVQSLNQEMASLLQRSKETQEELNKARARVEKWNIDHSKSDRITRELRAQVDDLTEAVAAKDSQLAVLKVRLQEADQLLSTRTEALEALQSEKSRIMQDHNEGSSLQNQALQTLQERLHEADATLKREQESYKQMQSEFAARLNKMEVERQNLAEAVTLAERRYSDEKRRVDELQQQVKLYKSNLESSKQELIDYKQKATRILQSKEKLINSLKEGSGFEGLDSSTANSMELEELRHEKEMQKEEIQKLMCQIHQLRSELQDMEAQQVSEAESAREQLQDLQDQIAGQKTSKQELETELERLKQEFHYIEEDLYRTKNTLQSRIKDREEEIQKLRNQLTNKTLSNSSQSELESRLHQLTETLIQKQTMLESLSTEKNSLVFQLERLEQQMSSASTSPVNMSGIENGEGTRLRNVPVLFNDAETNLAGMYGKVRKAASSIDQFSIRLGIFLRRYPIARVFVIIYMVMRCIVEVISDTLSKPSPTPVSPECLETLRGDERILSILRHQNLLKELQDLALQGAQERTQQHKKHRSFEEELSEVLENQSGEATSPEVTEEPSSKDAAEKRRDATEGTRPQALPEPGQGHSQAPGEEEAPSTQPPASPAGQRHPGPQAVGDSEGPAQGLVDREKGLRAEQGQQTNQQQEEEEAEAAEKAAPEEEGPTTASDPPLSLSYKDSQKDESPSEALGVDGAPKPEAEETRPPEGRGARAQPPRQQEEEEDLVGTPQGPIRGGKSGEQEPEQRLSREWEEATRWSKMDQLARELTAGRRLEGEDEEDDPDPDRSMKLSFRARAFGPRGPGLQLRRGWRPTSREDLPLQARGYPEEKKEEEGSANRRAEDQELESLSAIEAELEKVAHQLQALRRG</sequence>
<dbReference type="InterPro" id="IPR001819">
    <property type="entry name" value="Chromogranin_AB"/>
</dbReference>
<dbReference type="PANTHER" id="PTHR13815:SF7">
    <property type="entry name" value="GOLGIN SUBFAMILY A MEMBER 5"/>
    <property type="match status" value="1"/>
</dbReference>
<evidence type="ECO:0000256" key="16">
    <source>
        <dbReference type="SAM" id="MobiDB-lite"/>
    </source>
</evidence>
<dbReference type="PROSITE" id="PS00422">
    <property type="entry name" value="GRANINS_1"/>
    <property type="match status" value="1"/>
</dbReference>
<feature type="coiled-coil region" evidence="15">
    <location>
        <begin position="463"/>
        <end position="580"/>
    </location>
</feature>
<dbReference type="Gene3D" id="1.20.5.1700">
    <property type="match status" value="1"/>
</dbReference>
<dbReference type="Pfam" id="PF01271">
    <property type="entry name" value="Granin"/>
    <property type="match status" value="1"/>
</dbReference>
<dbReference type="GO" id="GO:0000301">
    <property type="term" value="P:retrograde transport, vesicle recycling within Golgi"/>
    <property type="evidence" value="ECO:0007669"/>
    <property type="project" value="TreeGrafter"/>
</dbReference>
<keyword evidence="8" id="KW-0333">Golgi apparatus</keyword>
<evidence type="ECO:0000256" key="9">
    <source>
        <dbReference type="ARBA" id="ARBA00023054"/>
    </source>
</evidence>
<accession>A0AA41MS92</accession>
<evidence type="ECO:0000256" key="7">
    <source>
        <dbReference type="ARBA" id="ARBA00022989"/>
    </source>
</evidence>
<keyword evidence="11" id="KW-1015">Disulfide bond</keyword>
<evidence type="ECO:0000256" key="11">
    <source>
        <dbReference type="ARBA" id="ARBA00023157"/>
    </source>
</evidence>
<evidence type="ECO:0000256" key="5">
    <source>
        <dbReference type="ARBA" id="ARBA00022525"/>
    </source>
</evidence>
<evidence type="ECO:0000256" key="10">
    <source>
        <dbReference type="ARBA" id="ARBA00023136"/>
    </source>
</evidence>
<evidence type="ECO:0000256" key="4">
    <source>
        <dbReference type="ARBA" id="ARBA00020370"/>
    </source>
</evidence>
<comment type="subunit">
    <text evidence="14">Homodimer. Interacts with RAB1A that has been activated by GTP-binding. Interacts with isoform CASP of CUX1.</text>
</comment>
<evidence type="ECO:0000256" key="2">
    <source>
        <dbReference type="ARBA" id="ARBA00004613"/>
    </source>
</evidence>
<feature type="compositionally biased region" description="Low complexity" evidence="16">
    <location>
        <begin position="150"/>
        <end position="168"/>
    </location>
</feature>
<evidence type="ECO:0000256" key="1">
    <source>
        <dbReference type="ARBA" id="ARBA00004409"/>
    </source>
</evidence>
<dbReference type="AlphaFoldDB" id="A0AA41MS92"/>
<dbReference type="InterPro" id="IPR001990">
    <property type="entry name" value="Granin"/>
</dbReference>
<keyword evidence="7" id="KW-1133">Transmembrane helix</keyword>
<dbReference type="PANTHER" id="PTHR13815">
    <property type="entry name" value="GOLGIN-84"/>
    <property type="match status" value="1"/>
</dbReference>
<feature type="compositionally biased region" description="Low complexity" evidence="16">
    <location>
        <begin position="1030"/>
        <end position="1039"/>
    </location>
</feature>
<protein>
    <recommendedName>
        <fullName evidence="4">Golgin subfamily A member 5</fullName>
    </recommendedName>
    <alternativeName>
        <fullName evidence="13">Golgin-84</fullName>
    </alternativeName>
</protein>
<dbReference type="Pfam" id="PF09787">
    <property type="entry name" value="Golgin_A5"/>
    <property type="match status" value="1"/>
</dbReference>
<feature type="region of interest" description="Disordered" evidence="16">
    <location>
        <begin position="756"/>
        <end position="1079"/>
    </location>
</feature>
<dbReference type="GO" id="GO:0007030">
    <property type="term" value="P:Golgi organization"/>
    <property type="evidence" value="ECO:0007669"/>
    <property type="project" value="InterPro"/>
</dbReference>
<feature type="compositionally biased region" description="Basic and acidic residues" evidence="16">
    <location>
        <begin position="793"/>
        <end position="807"/>
    </location>
</feature>
<proteinExistence type="inferred from homology"/>
<keyword evidence="10" id="KW-0472">Membrane</keyword>
<dbReference type="GO" id="GO:0031985">
    <property type="term" value="C:Golgi cisterna"/>
    <property type="evidence" value="ECO:0007669"/>
    <property type="project" value="TreeGrafter"/>
</dbReference>
<keyword evidence="18" id="KW-1185">Reference proteome</keyword>
<feature type="compositionally biased region" description="Basic and acidic residues" evidence="16">
    <location>
        <begin position="1057"/>
        <end position="1074"/>
    </location>
</feature>
<evidence type="ECO:0000313" key="18">
    <source>
        <dbReference type="Proteomes" id="UP001166674"/>
    </source>
</evidence>
<dbReference type="PROSITE" id="PS00423">
    <property type="entry name" value="GRANINS_2"/>
    <property type="match status" value="1"/>
</dbReference>
<feature type="compositionally biased region" description="Basic and acidic residues" evidence="16">
    <location>
        <begin position="135"/>
        <end position="147"/>
    </location>
</feature>
<name>A0AA41MS92_SCICA</name>
<comment type="subcellular location">
    <subcellularLocation>
        <location evidence="1">Golgi apparatus membrane</location>
        <topology evidence="1">Single-pass type IV membrane protein</topology>
    </subcellularLocation>
    <subcellularLocation>
        <location evidence="2">Secreted</location>
    </subcellularLocation>
</comment>
<evidence type="ECO:0000256" key="6">
    <source>
        <dbReference type="ARBA" id="ARBA00022692"/>
    </source>
</evidence>
<keyword evidence="6" id="KW-0812">Transmembrane</keyword>
<feature type="coiled-coil region" evidence="15">
    <location>
        <begin position="308"/>
        <end position="434"/>
    </location>
</feature>
<dbReference type="Proteomes" id="UP001166674">
    <property type="component" value="Unassembled WGS sequence"/>
</dbReference>
<feature type="coiled-coil region" evidence="15">
    <location>
        <begin position="224"/>
        <end position="272"/>
    </location>
</feature>
<evidence type="ECO:0000256" key="14">
    <source>
        <dbReference type="ARBA" id="ARBA00065470"/>
    </source>
</evidence>
<evidence type="ECO:0000313" key="17">
    <source>
        <dbReference type="EMBL" id="MBZ3877031.1"/>
    </source>
</evidence>
<dbReference type="FunFam" id="1.10.287.1490:FF:000009">
    <property type="entry name" value="Golgin subfamily A member 5"/>
    <property type="match status" value="1"/>
</dbReference>
<evidence type="ECO:0000256" key="12">
    <source>
        <dbReference type="ARBA" id="ARBA00024833"/>
    </source>
</evidence>
<dbReference type="InterPro" id="IPR019177">
    <property type="entry name" value="Golgin_subfamily_A_member_5"/>
</dbReference>
<comment type="similarity">
    <text evidence="3">Belongs to the chromogranin/secretogranin protein family.</text>
</comment>
<feature type="compositionally biased region" description="Low complexity" evidence="16">
    <location>
        <begin position="869"/>
        <end position="878"/>
    </location>
</feature>
<dbReference type="GO" id="GO:0000139">
    <property type="term" value="C:Golgi membrane"/>
    <property type="evidence" value="ECO:0007669"/>
    <property type="project" value="UniProtKB-SubCell"/>
</dbReference>
<comment type="caution">
    <text evidence="17">The sequence shown here is derived from an EMBL/GenBank/DDBJ whole genome shotgun (WGS) entry which is preliminary data.</text>
</comment>
<dbReference type="InterPro" id="IPR018054">
    <property type="entry name" value="Chromogranin_CS"/>
</dbReference>
<dbReference type="GO" id="GO:0005576">
    <property type="term" value="C:extracellular region"/>
    <property type="evidence" value="ECO:0007669"/>
    <property type="project" value="UniProtKB-SubCell"/>
</dbReference>
<dbReference type="PRINTS" id="PR00659">
    <property type="entry name" value="CHROMOGRANIN"/>
</dbReference>
<evidence type="ECO:0000256" key="3">
    <source>
        <dbReference type="ARBA" id="ARBA00005723"/>
    </source>
</evidence>
<feature type="compositionally biased region" description="Polar residues" evidence="16">
    <location>
        <begin position="777"/>
        <end position="788"/>
    </location>
</feature>
<comment type="function">
    <text evidence="12">Involved in maintaining Golgi structure. Stimulates the formation of Golgi stacks and ribbons. Involved in intra-Golgi retrograde transport.</text>
</comment>
<feature type="compositionally biased region" description="Polar residues" evidence="16">
    <location>
        <begin position="174"/>
        <end position="189"/>
    </location>
</feature>
<dbReference type="EMBL" id="JAATJV010289959">
    <property type="protein sequence ID" value="MBZ3877031.1"/>
    <property type="molecule type" value="Genomic_DNA"/>
</dbReference>
<evidence type="ECO:0000256" key="15">
    <source>
        <dbReference type="SAM" id="Coils"/>
    </source>
</evidence>
<organism evidence="17 18">
    <name type="scientific">Sciurus carolinensis</name>
    <name type="common">Eastern gray squirrel</name>
    <dbReference type="NCBI Taxonomy" id="30640"/>
    <lineage>
        <taxon>Eukaryota</taxon>
        <taxon>Metazoa</taxon>
        <taxon>Chordata</taxon>
        <taxon>Craniata</taxon>
        <taxon>Vertebrata</taxon>
        <taxon>Euteleostomi</taxon>
        <taxon>Mammalia</taxon>
        <taxon>Eutheria</taxon>
        <taxon>Euarchontoglires</taxon>
        <taxon>Glires</taxon>
        <taxon>Rodentia</taxon>
        <taxon>Sciuromorpha</taxon>
        <taxon>Sciuridae</taxon>
        <taxon>Sciurinae</taxon>
        <taxon>Sciurini</taxon>
        <taxon>Sciurus</taxon>
    </lineage>
</organism>
<feature type="compositionally biased region" description="Basic and acidic residues" evidence="16">
    <location>
        <begin position="928"/>
        <end position="942"/>
    </location>
</feature>
<reference evidence="17" key="1">
    <citation type="submission" date="2020-03" db="EMBL/GenBank/DDBJ databases">
        <title>Studies in the Genomics of Life Span.</title>
        <authorList>
            <person name="Glass D."/>
        </authorList>
    </citation>
    <scope>NUCLEOTIDE SEQUENCE</scope>
    <source>
        <strain evidence="17">SUZIE</strain>
        <tissue evidence="17">Muscle</tissue>
    </source>
</reference>
<keyword evidence="5" id="KW-0964">Secreted</keyword>
<evidence type="ECO:0000256" key="13">
    <source>
        <dbReference type="ARBA" id="ARBA00032404"/>
    </source>
</evidence>
<gene>
    <name evidence="17" type="ORF">SUZIE_140905</name>
</gene>
<evidence type="ECO:0000256" key="8">
    <source>
        <dbReference type="ARBA" id="ARBA00023034"/>
    </source>
</evidence>
<feature type="compositionally biased region" description="Basic and acidic residues" evidence="16">
    <location>
        <begin position="969"/>
        <end position="1006"/>
    </location>
</feature>
<feature type="region of interest" description="Disordered" evidence="16">
    <location>
        <begin position="88"/>
        <end position="222"/>
    </location>
</feature>
<keyword evidence="9 15" id="KW-0175">Coiled coil</keyword>
<dbReference type="GO" id="GO:0030141">
    <property type="term" value="C:secretory granule"/>
    <property type="evidence" value="ECO:0007669"/>
    <property type="project" value="InterPro"/>
</dbReference>